<dbReference type="Proteomes" id="UP000184222">
    <property type="component" value="Chromosome"/>
</dbReference>
<dbReference type="SUPFAM" id="SSF53335">
    <property type="entry name" value="S-adenosyl-L-methionine-dependent methyltransferases"/>
    <property type="match status" value="1"/>
</dbReference>
<sequence length="245" mass="28792">MDLYNKVEINFSNANQYTQKSSIQNKVRQILLAETLRYSKLLNYNHIHKILNLGVRDLSEPLELNKTFNPNKIDIGDIAPPQNAKRIKNLNAYKLNFDKDLNIVANDYDLIFSNMSFQWSQNFENLIKNISSKLNNHSILAFSTILDNNFHELKDVLRINKMHAESSILKFIKKANLNCIYNNSFYLNKSFNNFREVINHLKSTGVNTYTGNKSNYNYKKIKQLYSDQKQFRLSYHIGLFICFKE</sequence>
<dbReference type="Gene3D" id="3.40.50.150">
    <property type="entry name" value="Vaccinia Virus protein VP39"/>
    <property type="match status" value="1"/>
</dbReference>
<dbReference type="AlphaFoldDB" id="A0A1L4BSE6"/>
<gene>
    <name evidence="1" type="ORF">F7310_05005</name>
</gene>
<dbReference type="KEGG" id="frx:F7310_05005"/>
<organism evidence="1 2">
    <name type="scientific">Francisella uliginis</name>
    <dbReference type="NCBI Taxonomy" id="573570"/>
    <lineage>
        <taxon>Bacteria</taxon>
        <taxon>Pseudomonadati</taxon>
        <taxon>Pseudomonadota</taxon>
        <taxon>Gammaproteobacteria</taxon>
        <taxon>Thiotrichales</taxon>
        <taxon>Francisellaceae</taxon>
        <taxon>Francisella</taxon>
    </lineage>
</organism>
<proteinExistence type="predicted"/>
<dbReference type="OrthoDB" id="9760689at2"/>
<keyword evidence="2" id="KW-1185">Reference proteome</keyword>
<dbReference type="RefSeq" id="WP_072712252.1">
    <property type="nucleotide sequence ID" value="NZ_CP016796.1"/>
</dbReference>
<dbReference type="STRING" id="573570.F7310_05005"/>
<dbReference type="EMBL" id="CP016796">
    <property type="protein sequence ID" value="API86757.1"/>
    <property type="molecule type" value="Genomic_DNA"/>
</dbReference>
<protein>
    <submittedName>
        <fullName evidence="1">Biotin synthase</fullName>
    </submittedName>
</protein>
<accession>A0A1L4BSE6</accession>
<name>A0A1L4BSE6_9GAMM</name>
<evidence type="ECO:0000313" key="1">
    <source>
        <dbReference type="EMBL" id="API86757.1"/>
    </source>
</evidence>
<evidence type="ECO:0000313" key="2">
    <source>
        <dbReference type="Proteomes" id="UP000184222"/>
    </source>
</evidence>
<reference evidence="1 2" key="1">
    <citation type="journal article" date="2016" name="Appl. Environ. Microbiol.">
        <title>Whole genome relationships among Francisella bacteria of diverse origin define new species and provide specific regions for detection.</title>
        <authorList>
            <person name="Challacombe J.F."/>
            <person name="Petersen J.M."/>
            <person name="Gallegos-Graves V."/>
            <person name="Hodge D."/>
            <person name="Pillai S."/>
            <person name="Kuske C.R."/>
        </authorList>
    </citation>
    <scope>NUCLEOTIDE SEQUENCE [LARGE SCALE GENOMIC DNA]</scope>
    <source>
        <strain evidence="2">TX07-7310</strain>
    </source>
</reference>
<dbReference type="InterPro" id="IPR029063">
    <property type="entry name" value="SAM-dependent_MTases_sf"/>
</dbReference>